<evidence type="ECO:0000256" key="2">
    <source>
        <dbReference type="ARBA" id="ARBA00022833"/>
    </source>
</evidence>
<dbReference type="PANTHER" id="PTHR11079:SF179">
    <property type="entry name" value="TRNA(ADENINE(34)) DEAMINASE, CHLOROPLASTIC"/>
    <property type="match status" value="1"/>
</dbReference>
<keyword evidence="2" id="KW-0862">Zinc</keyword>
<evidence type="ECO:0000313" key="5">
    <source>
        <dbReference type="Proteomes" id="UP001064971"/>
    </source>
</evidence>
<dbReference type="Pfam" id="PF00383">
    <property type="entry name" value="dCMP_cyt_deam_1"/>
    <property type="match status" value="1"/>
</dbReference>
<dbReference type="InterPro" id="IPR016193">
    <property type="entry name" value="Cytidine_deaminase-like"/>
</dbReference>
<dbReference type="CDD" id="cd01285">
    <property type="entry name" value="nucleoside_deaminase"/>
    <property type="match status" value="1"/>
</dbReference>
<dbReference type="PROSITE" id="PS51747">
    <property type="entry name" value="CYT_DCMP_DEAMINASES_2"/>
    <property type="match status" value="1"/>
</dbReference>
<accession>A0ABM8AG89</accession>
<name>A0ABM8AG89_9DEIO</name>
<feature type="domain" description="CMP/dCMP-type deaminase" evidence="3">
    <location>
        <begin position="23"/>
        <end position="155"/>
    </location>
</feature>
<evidence type="ECO:0000313" key="4">
    <source>
        <dbReference type="EMBL" id="BDP42691.1"/>
    </source>
</evidence>
<organism evidence="4 5">
    <name type="scientific">Deinococcus aetherius</name>
    <dbReference type="NCBI Taxonomy" id="200252"/>
    <lineage>
        <taxon>Bacteria</taxon>
        <taxon>Thermotogati</taxon>
        <taxon>Deinococcota</taxon>
        <taxon>Deinococci</taxon>
        <taxon>Deinococcales</taxon>
        <taxon>Deinococcaceae</taxon>
        <taxon>Deinococcus</taxon>
    </lineage>
</organism>
<dbReference type="RefSeq" id="WP_264775376.1">
    <property type="nucleotide sequence ID" value="NZ_AP026560.1"/>
</dbReference>
<dbReference type="EMBL" id="AP026560">
    <property type="protein sequence ID" value="BDP42691.1"/>
    <property type="molecule type" value="Genomic_DNA"/>
</dbReference>
<dbReference type="InterPro" id="IPR002125">
    <property type="entry name" value="CMP_dCMP_dom"/>
</dbReference>
<evidence type="ECO:0000256" key="1">
    <source>
        <dbReference type="ARBA" id="ARBA00022723"/>
    </source>
</evidence>
<protein>
    <recommendedName>
        <fullName evidence="3">CMP/dCMP-type deaminase domain-containing protein</fullName>
    </recommendedName>
</protein>
<dbReference type="PROSITE" id="PS00903">
    <property type="entry name" value="CYT_DCMP_DEAMINASES_1"/>
    <property type="match status" value="1"/>
</dbReference>
<reference evidence="4" key="1">
    <citation type="submission" date="2022-07" db="EMBL/GenBank/DDBJ databases">
        <title>Complete Genome Sequence of the Radioresistant Bacterium Deinococcus aetherius ST0316, Isolated from the Air Dust collected in Lower Stratosphere above Japan.</title>
        <authorList>
            <person name="Satoh K."/>
            <person name="Hagiwara K."/>
            <person name="Katsumata K."/>
            <person name="Kubo A."/>
            <person name="Yokobori S."/>
            <person name="Yamagishi A."/>
            <person name="Oono Y."/>
            <person name="Narumi I."/>
        </authorList>
    </citation>
    <scope>NUCLEOTIDE SEQUENCE</scope>
    <source>
        <strain evidence="4">ST0316</strain>
    </source>
</reference>
<proteinExistence type="predicted"/>
<keyword evidence="1" id="KW-0479">Metal-binding</keyword>
<dbReference type="Proteomes" id="UP001064971">
    <property type="component" value="Chromosome"/>
</dbReference>
<dbReference type="Gene3D" id="3.40.140.10">
    <property type="entry name" value="Cytidine Deaminase, domain 2"/>
    <property type="match status" value="1"/>
</dbReference>
<gene>
    <name evidence="4" type="ORF">DAETH_26600</name>
</gene>
<keyword evidence="5" id="KW-1185">Reference proteome</keyword>
<sequence length="231" mass="24379">MGEVGSGEWLVDGAGGPRPTHHLPLTVGWHAALSEAWTAYLHGSYPIGAVVVNAGGEVIARGRNRLGEPRGVAGVISGHDLAHAEINALLDLAVKPRPEVYGWTVLTTVQPCPQCAGAIAMSSIRAVEYAAPDPWAGCTRLLTDDPYVRQKGIRVGRAPREVEHLALRIALVGFLEEGHASLETSLMRAYRRSHPADVESATRLHASGALAGLRARGATFPEALDVLGGEA</sequence>
<dbReference type="PANTHER" id="PTHR11079">
    <property type="entry name" value="CYTOSINE DEAMINASE FAMILY MEMBER"/>
    <property type="match status" value="1"/>
</dbReference>
<dbReference type="InterPro" id="IPR016192">
    <property type="entry name" value="APOBEC/CMP_deaminase_Zn-bd"/>
</dbReference>
<dbReference type="SUPFAM" id="SSF53927">
    <property type="entry name" value="Cytidine deaminase-like"/>
    <property type="match status" value="1"/>
</dbReference>
<evidence type="ECO:0000259" key="3">
    <source>
        <dbReference type="PROSITE" id="PS51747"/>
    </source>
</evidence>